<evidence type="ECO:0000256" key="3">
    <source>
        <dbReference type="ARBA" id="ARBA00014910"/>
    </source>
</evidence>
<keyword evidence="13" id="KW-1185">Reference proteome</keyword>
<evidence type="ECO:0000313" key="17">
    <source>
        <dbReference type="RefSeq" id="XP_022082059.1"/>
    </source>
</evidence>
<dbReference type="RefSeq" id="XP_022082057.1">
    <property type="nucleotide sequence ID" value="XM_022226365.1"/>
</dbReference>
<evidence type="ECO:0000256" key="12">
    <source>
        <dbReference type="SAM" id="MobiDB-lite"/>
    </source>
</evidence>
<feature type="compositionally biased region" description="Low complexity" evidence="12">
    <location>
        <begin position="448"/>
        <end position="465"/>
    </location>
</feature>
<evidence type="ECO:0000256" key="2">
    <source>
        <dbReference type="ARBA" id="ARBA00010411"/>
    </source>
</evidence>
<dbReference type="PANTHER" id="PTHR28618">
    <property type="entry name" value="CENTROSOMAL PROTEIN POC5"/>
    <property type="match status" value="1"/>
</dbReference>
<organism evidence="13 14">
    <name type="scientific">Acanthaster planci</name>
    <name type="common">Crown-of-thorns starfish</name>
    <dbReference type="NCBI Taxonomy" id="133434"/>
    <lineage>
        <taxon>Eukaryota</taxon>
        <taxon>Metazoa</taxon>
        <taxon>Echinodermata</taxon>
        <taxon>Eleutherozoa</taxon>
        <taxon>Asterozoa</taxon>
        <taxon>Asteroidea</taxon>
        <taxon>Valvatacea</taxon>
        <taxon>Valvatida</taxon>
        <taxon>Acanthasteridae</taxon>
        <taxon>Acanthaster</taxon>
    </lineage>
</organism>
<feature type="region of interest" description="Disordered" evidence="12">
    <location>
        <begin position="126"/>
        <end position="166"/>
    </location>
</feature>
<dbReference type="OMA" id="CKMGLFE"/>
<evidence type="ECO:0000313" key="15">
    <source>
        <dbReference type="RefSeq" id="XP_022082057.1"/>
    </source>
</evidence>
<dbReference type="GO" id="GO:0005814">
    <property type="term" value="C:centriole"/>
    <property type="evidence" value="ECO:0007669"/>
    <property type="project" value="UniProtKB-SubCell"/>
</dbReference>
<feature type="compositionally biased region" description="Basic and acidic residues" evidence="12">
    <location>
        <begin position="82"/>
        <end position="91"/>
    </location>
</feature>
<sequence>MSSTEDDTSVPILPSDSPGSSVSTTLQDEYQELLKYAVVAPNYDPTNLPQSLAQAVHAFSNRPPRDELIFEESSVTSTTDKSSVDEDTLRGKDSVQAVLGSSSEIESDDRLEQAERENDFKTVLPDQMTPVRPSLSGLVATATPETPDTDESRVTDSDLSTSSVMSPSIDQDLARMGANIDNWCLDLKRHILAEMSQSKICLIERHRQEIKSLKDRHCREVNQLQNDIENLKELLHTYEVSIERKDGVLSNLTRALQRQKERFEMLRRFEAWKLRHAEDRREVFTSKLAVRQRERRLMTKVWDAWHSLIEAKWKQRVEKACQSKAQEVCMSLTNDYETRLASVNEALESSRAEVTRLHAEREMYEETMKKAFMRGVCALNLEAMTMFQENEGNGSGTGAPDEDHTHQPTATTMSIPTTSKPVTHTKAIPQPRTVTSQSATTPGTLTQSAVGASSSKVTSSRTSQSYKASKTITARISTRPDSGKAGQVGDTTLAPPMSSVMVERHRPVTQQTIGHAMASKYPQTAGDSSQRSSKQPMPGNVQTHPHHQAGQSSQQPVGVAQRKVPGQSGRVTLAASPNIHTVKVVH</sequence>
<feature type="region of interest" description="Disordered" evidence="12">
    <location>
        <begin position="1"/>
        <end position="26"/>
    </location>
</feature>
<feature type="region of interest" description="Disordered" evidence="12">
    <location>
        <begin position="101"/>
        <end position="120"/>
    </location>
</feature>
<dbReference type="RefSeq" id="XP_022082058.1">
    <property type="nucleotide sequence ID" value="XM_022226366.1"/>
</dbReference>
<feature type="compositionally biased region" description="Polar residues" evidence="12">
    <location>
        <begin position="17"/>
        <end position="26"/>
    </location>
</feature>
<evidence type="ECO:0000256" key="7">
    <source>
        <dbReference type="ARBA" id="ARBA00023212"/>
    </source>
</evidence>
<evidence type="ECO:0000256" key="10">
    <source>
        <dbReference type="ARBA" id="ARBA00049959"/>
    </source>
</evidence>
<comment type="similarity">
    <text evidence="2">Belongs to the POC5 family.</text>
</comment>
<keyword evidence="6 11" id="KW-0175">Coiled coil</keyword>
<feature type="compositionally biased region" description="Polar residues" evidence="12">
    <location>
        <begin position="157"/>
        <end position="166"/>
    </location>
</feature>
<evidence type="ECO:0000256" key="11">
    <source>
        <dbReference type="SAM" id="Coils"/>
    </source>
</evidence>
<dbReference type="RefSeq" id="XP_022082061.1">
    <property type="nucleotide sequence ID" value="XM_022226369.1"/>
</dbReference>
<reference evidence="14 15" key="1">
    <citation type="submission" date="2025-04" db="UniProtKB">
        <authorList>
            <consortium name="RefSeq"/>
        </authorList>
    </citation>
    <scope>IDENTIFICATION</scope>
</reference>
<evidence type="ECO:0000256" key="6">
    <source>
        <dbReference type="ARBA" id="ARBA00023054"/>
    </source>
</evidence>
<dbReference type="AlphaFoldDB" id="A0A8B7XPT2"/>
<evidence type="ECO:0000313" key="13">
    <source>
        <dbReference type="Proteomes" id="UP000694845"/>
    </source>
</evidence>
<comment type="subcellular location">
    <subcellularLocation>
        <location evidence="1">Cytoplasm</location>
        <location evidence="1">Cytoskeleton</location>
        <location evidence="1">Microtubule organizing center</location>
        <location evidence="1">Centrosome</location>
        <location evidence="1">Centriole</location>
    </subcellularLocation>
</comment>
<proteinExistence type="inferred from homology"/>
<gene>
    <name evidence="14 15 16 17 18 19" type="primary">LOC110974596</name>
</gene>
<evidence type="ECO:0000256" key="4">
    <source>
        <dbReference type="ARBA" id="ARBA00022490"/>
    </source>
</evidence>
<feature type="region of interest" description="Disordered" evidence="12">
    <location>
        <begin position="520"/>
        <end position="586"/>
    </location>
</feature>
<feature type="compositionally biased region" description="Polar residues" evidence="12">
    <location>
        <begin position="432"/>
        <end position="447"/>
    </location>
</feature>
<evidence type="ECO:0000256" key="8">
    <source>
        <dbReference type="ARBA" id="ARBA00023306"/>
    </source>
</evidence>
<keyword evidence="4" id="KW-0963">Cytoplasm</keyword>
<comment type="function">
    <text evidence="10">Essential for the assembly of the distal half of centrioles, required for centriole elongation. Acts as a negative regulator of centriole elongation.</text>
</comment>
<protein>
    <recommendedName>
        <fullName evidence="3">Centrosomal protein POC5</fullName>
    </recommendedName>
    <alternativeName>
        <fullName evidence="9">Protein of centriole 5</fullName>
    </alternativeName>
</protein>
<keyword evidence="8" id="KW-0131">Cell cycle</keyword>
<dbReference type="KEGG" id="aplc:110974596"/>
<feature type="region of interest" description="Disordered" evidence="12">
    <location>
        <begin position="389"/>
        <end position="500"/>
    </location>
</feature>
<dbReference type="InterPro" id="IPR033351">
    <property type="entry name" value="POC5"/>
</dbReference>
<dbReference type="RefSeq" id="XP_022082059.1">
    <property type="nucleotide sequence ID" value="XM_022226367.1"/>
</dbReference>
<feature type="coiled-coil region" evidence="11">
    <location>
        <begin position="340"/>
        <end position="367"/>
    </location>
</feature>
<dbReference type="PANTHER" id="PTHR28618:SF1">
    <property type="entry name" value="CENTROSOMAL PROTEIN POC5"/>
    <property type="match status" value="1"/>
</dbReference>
<evidence type="ECO:0000313" key="14">
    <source>
        <dbReference type="RefSeq" id="XP_022082056.1"/>
    </source>
</evidence>
<feature type="compositionally biased region" description="Polar residues" evidence="12">
    <location>
        <begin position="466"/>
        <end position="480"/>
    </location>
</feature>
<feature type="region of interest" description="Disordered" evidence="12">
    <location>
        <begin position="70"/>
        <end position="91"/>
    </location>
</feature>
<feature type="compositionally biased region" description="Polar residues" evidence="12">
    <location>
        <begin position="407"/>
        <end position="422"/>
    </location>
</feature>
<evidence type="ECO:0000313" key="16">
    <source>
        <dbReference type="RefSeq" id="XP_022082058.1"/>
    </source>
</evidence>
<feature type="compositionally biased region" description="Basic and acidic residues" evidence="12">
    <location>
        <begin position="108"/>
        <end position="120"/>
    </location>
</feature>
<evidence type="ECO:0000313" key="19">
    <source>
        <dbReference type="RefSeq" id="XP_022082061.1"/>
    </source>
</evidence>
<dbReference type="OrthoDB" id="10064898at2759"/>
<feature type="compositionally biased region" description="Low complexity" evidence="12">
    <location>
        <begin position="71"/>
        <end position="81"/>
    </location>
</feature>
<feature type="coiled-coil region" evidence="11">
    <location>
        <begin position="207"/>
        <end position="241"/>
    </location>
</feature>
<dbReference type="GeneID" id="110974596"/>
<dbReference type="Proteomes" id="UP000694845">
    <property type="component" value="Unplaced"/>
</dbReference>
<name>A0A8B7XPT2_ACAPL</name>
<keyword evidence="5" id="KW-0677">Repeat</keyword>
<feature type="compositionally biased region" description="Polar residues" evidence="12">
    <location>
        <begin position="521"/>
        <end position="556"/>
    </location>
</feature>
<dbReference type="RefSeq" id="XP_022082060.1">
    <property type="nucleotide sequence ID" value="XM_022226368.1"/>
</dbReference>
<evidence type="ECO:0000256" key="1">
    <source>
        <dbReference type="ARBA" id="ARBA00004114"/>
    </source>
</evidence>
<dbReference type="RefSeq" id="XP_022082056.1">
    <property type="nucleotide sequence ID" value="XM_022226364.1"/>
</dbReference>
<evidence type="ECO:0000256" key="9">
    <source>
        <dbReference type="ARBA" id="ARBA00031694"/>
    </source>
</evidence>
<keyword evidence="7" id="KW-0206">Cytoskeleton</keyword>
<accession>A0A8B7XPT2</accession>
<evidence type="ECO:0000256" key="5">
    <source>
        <dbReference type="ARBA" id="ARBA00022737"/>
    </source>
</evidence>
<evidence type="ECO:0000313" key="18">
    <source>
        <dbReference type="RefSeq" id="XP_022082060.1"/>
    </source>
</evidence>